<evidence type="ECO:0000313" key="7">
    <source>
        <dbReference type="Proteomes" id="UP000287447"/>
    </source>
</evidence>
<gene>
    <name evidence="6" type="ORF">EOI86_18810</name>
</gene>
<organism evidence="6 7">
    <name type="scientific">Hwanghaeella grinnelliae</name>
    <dbReference type="NCBI Taxonomy" id="2500179"/>
    <lineage>
        <taxon>Bacteria</taxon>
        <taxon>Pseudomonadati</taxon>
        <taxon>Pseudomonadota</taxon>
        <taxon>Alphaproteobacteria</taxon>
        <taxon>Rhodospirillales</taxon>
        <taxon>Rhodospirillaceae</taxon>
        <taxon>Hwanghaeella</taxon>
    </lineage>
</organism>
<dbReference type="SUPFAM" id="SSF102215">
    <property type="entry name" value="Creatininase"/>
    <property type="match status" value="1"/>
</dbReference>
<dbReference type="EMBL" id="SADE01000003">
    <property type="protein sequence ID" value="RVU34890.1"/>
    <property type="molecule type" value="Genomic_DNA"/>
</dbReference>
<dbReference type="PANTHER" id="PTHR35005">
    <property type="entry name" value="3-DEHYDRO-SCYLLO-INOSOSE HYDROLASE"/>
    <property type="match status" value="1"/>
</dbReference>
<name>A0A3S2Z771_9PROT</name>
<dbReference type="GO" id="GO:0009231">
    <property type="term" value="P:riboflavin biosynthetic process"/>
    <property type="evidence" value="ECO:0007669"/>
    <property type="project" value="TreeGrafter"/>
</dbReference>
<keyword evidence="7" id="KW-1185">Reference proteome</keyword>
<evidence type="ECO:0000256" key="4">
    <source>
        <dbReference type="ARBA" id="ARBA00022833"/>
    </source>
</evidence>
<comment type="caution">
    <text evidence="6">The sequence shown here is derived from an EMBL/GenBank/DDBJ whole genome shotgun (WGS) entry which is preliminary data.</text>
</comment>
<dbReference type="AlphaFoldDB" id="A0A3S2Z771"/>
<dbReference type="GO" id="GO:0046872">
    <property type="term" value="F:metal ion binding"/>
    <property type="evidence" value="ECO:0007669"/>
    <property type="project" value="UniProtKB-KW"/>
</dbReference>
<keyword evidence="4" id="KW-0862">Zinc</keyword>
<proteinExistence type="inferred from homology"/>
<dbReference type="Proteomes" id="UP000287447">
    <property type="component" value="Unassembled WGS sequence"/>
</dbReference>
<dbReference type="PANTHER" id="PTHR35005:SF1">
    <property type="entry name" value="2-AMINO-5-FORMYLAMINO-6-RIBOSYLAMINOPYRIMIDIN-4(3H)-ONE 5'-MONOPHOSPHATE DEFORMYLASE"/>
    <property type="match status" value="1"/>
</dbReference>
<accession>A0A3S2Z771</accession>
<evidence type="ECO:0000256" key="2">
    <source>
        <dbReference type="ARBA" id="ARBA00022723"/>
    </source>
</evidence>
<dbReference type="Pfam" id="PF02633">
    <property type="entry name" value="Creatininase"/>
    <property type="match status" value="1"/>
</dbReference>
<dbReference type="InterPro" id="IPR003785">
    <property type="entry name" value="Creatininase/forma_Hydrolase"/>
</dbReference>
<dbReference type="Gene3D" id="3.40.50.10310">
    <property type="entry name" value="Creatininase"/>
    <property type="match status" value="1"/>
</dbReference>
<keyword evidence="2" id="KW-0479">Metal-binding</keyword>
<comment type="similarity">
    <text evidence="5">Belongs to the creatininase superfamily.</text>
</comment>
<dbReference type="InterPro" id="IPR024087">
    <property type="entry name" value="Creatininase-like_sf"/>
</dbReference>
<dbReference type="OrthoDB" id="9801445at2"/>
<dbReference type="GO" id="GO:0016811">
    <property type="term" value="F:hydrolase activity, acting on carbon-nitrogen (but not peptide) bonds, in linear amides"/>
    <property type="evidence" value="ECO:0007669"/>
    <property type="project" value="TreeGrafter"/>
</dbReference>
<sequence>MRLQLATWQEVDAYLKECNGIIIPIGSTEQHGPMGLIGTDALCPEVIADHVSAEAGILVGPTISIGMAQHHLGFSGSVTLRPTTLIAMIRDYVLSLSRNGFERFYFLNGHGGNIATLNAAFDEIYAERSMQRGSNQPGLRCRHKDWFAFPAARRISKECFGDREGSHATPSEISITQYAYPDAIKSMPEDRAEKPVRHFTDADDYRALYPDGRIGADSFLASPEVGERLVKECAKEIIEDFNGFVAQP</sequence>
<dbReference type="RefSeq" id="WP_127767142.1">
    <property type="nucleotide sequence ID" value="NZ_SADE01000003.1"/>
</dbReference>
<keyword evidence="3" id="KW-0378">Hydrolase</keyword>
<evidence type="ECO:0000256" key="5">
    <source>
        <dbReference type="ARBA" id="ARBA00024029"/>
    </source>
</evidence>
<comment type="cofactor">
    <cofactor evidence="1">
        <name>Zn(2+)</name>
        <dbReference type="ChEBI" id="CHEBI:29105"/>
    </cofactor>
</comment>
<evidence type="ECO:0000256" key="1">
    <source>
        <dbReference type="ARBA" id="ARBA00001947"/>
    </source>
</evidence>
<protein>
    <submittedName>
        <fullName evidence="6">Creatininase family protein</fullName>
    </submittedName>
</protein>
<evidence type="ECO:0000256" key="3">
    <source>
        <dbReference type="ARBA" id="ARBA00022801"/>
    </source>
</evidence>
<evidence type="ECO:0000313" key="6">
    <source>
        <dbReference type="EMBL" id="RVU34890.1"/>
    </source>
</evidence>
<reference evidence="7" key="1">
    <citation type="submission" date="2019-01" db="EMBL/GenBank/DDBJ databases">
        <title>Gri0909 isolated from a small marine red alga.</title>
        <authorList>
            <person name="Kim J."/>
            <person name="Jeong S.E."/>
            <person name="Jeon C.O."/>
        </authorList>
    </citation>
    <scope>NUCLEOTIDE SEQUENCE [LARGE SCALE GENOMIC DNA]</scope>
    <source>
        <strain evidence="7">Gri0909</strain>
    </source>
</reference>